<dbReference type="AlphaFoldDB" id="A0A2W2D4X5"/>
<proteinExistence type="predicted"/>
<dbReference type="NCBIfam" id="TIGR01167">
    <property type="entry name" value="LPXTG_anchor"/>
    <property type="match status" value="1"/>
</dbReference>
<dbReference type="Proteomes" id="UP000248627">
    <property type="component" value="Unassembled WGS sequence"/>
</dbReference>
<dbReference type="OrthoDB" id="3405264at2"/>
<dbReference type="EMBL" id="POTX01000035">
    <property type="protein sequence ID" value="PZF98708.1"/>
    <property type="molecule type" value="Genomic_DNA"/>
</dbReference>
<evidence type="ECO:0000313" key="1">
    <source>
        <dbReference type="EMBL" id="PZF98708.1"/>
    </source>
</evidence>
<comment type="caution">
    <text evidence="1">The sequence shown here is derived from an EMBL/GenBank/DDBJ whole genome shotgun (WGS) entry which is preliminary data.</text>
</comment>
<name>A0A2W2D4X5_9ACTN</name>
<accession>A0A2W2D4X5</accession>
<reference evidence="1 2" key="1">
    <citation type="submission" date="2018-01" db="EMBL/GenBank/DDBJ databases">
        <title>Draft genome sequence of Jishengella endophytica.</title>
        <authorList>
            <person name="Sahin N."/>
            <person name="Ay H."/>
            <person name="Saygin H."/>
        </authorList>
    </citation>
    <scope>NUCLEOTIDE SEQUENCE [LARGE SCALE GENOMIC DNA]</scope>
    <source>
        <strain evidence="1 2">DSM 45430</strain>
    </source>
</reference>
<gene>
    <name evidence="1" type="ORF">C1I93_08055</name>
</gene>
<organism evidence="1 2">
    <name type="scientific">Micromonospora endophytica</name>
    <dbReference type="NCBI Taxonomy" id="515350"/>
    <lineage>
        <taxon>Bacteria</taxon>
        <taxon>Bacillati</taxon>
        <taxon>Actinomycetota</taxon>
        <taxon>Actinomycetes</taxon>
        <taxon>Micromonosporales</taxon>
        <taxon>Micromonosporaceae</taxon>
        <taxon>Micromonospora</taxon>
    </lineage>
</organism>
<dbReference type="InterPro" id="IPR006311">
    <property type="entry name" value="TAT_signal"/>
</dbReference>
<evidence type="ECO:0000313" key="2">
    <source>
        <dbReference type="Proteomes" id="UP000248627"/>
    </source>
</evidence>
<protein>
    <submittedName>
        <fullName evidence="1">Uncharacterized protein</fullName>
    </submittedName>
</protein>
<dbReference type="PROSITE" id="PS51318">
    <property type="entry name" value="TAT"/>
    <property type="match status" value="1"/>
</dbReference>
<keyword evidence="2" id="KW-1185">Reference proteome</keyword>
<sequence>MIFRTRRAVSLAAAALLASGAFTALGAPAQAAGTETDLAITAAGTRTTDGVQGKFGWAKIANLGEGTPSKVLIKVDTSKVDFDKLVVGAFTQGDCEVVGDLKPELWVCELAEDEIPGPGETTEVPLVLFKSTEETIGAYKAPVTISIESPDDTDESNNSIDIDVEVTPESGVDLGVIVPDVKSRLDLDTLDELGPLNPGDRTAVYSEIVNQGDLTAKGMKLTYQVPEGVSILPIEGCDLSADKRTVVCEDENFVFEPDTILVLPLPVEVSKALDAPVTLKGGSLEAAAFGVLAPDARLSQQQRKPAFAAAELRKANESEFTDLDPSDNSDDFAVVVSAPSDGGNGGGGGGGLPVTGVQAGLIGAVGAGVVLAGVAMFLVSRRRRVVMVAPGDEKSNS</sequence>
<dbReference type="RefSeq" id="WP_111242604.1">
    <property type="nucleotide sequence ID" value="NZ_AP023358.1"/>
</dbReference>